<dbReference type="GO" id="GO:0004776">
    <property type="term" value="F:succinate-CoA ligase (GDP-forming) activity"/>
    <property type="evidence" value="ECO:0007669"/>
    <property type="project" value="TreeGrafter"/>
</dbReference>
<dbReference type="Pfam" id="PF00549">
    <property type="entry name" value="Ligase_CoA"/>
    <property type="match status" value="1"/>
</dbReference>
<dbReference type="Gene3D" id="3.40.50.720">
    <property type="entry name" value="NAD(P)-binding Rossmann-like Domain"/>
    <property type="match status" value="1"/>
</dbReference>
<dbReference type="GO" id="GO:0009361">
    <property type="term" value="C:succinate-CoA ligase complex (ADP-forming)"/>
    <property type="evidence" value="ECO:0007669"/>
    <property type="project" value="TreeGrafter"/>
</dbReference>
<dbReference type="SUPFAM" id="SSF52210">
    <property type="entry name" value="Succinyl-CoA synthetase domains"/>
    <property type="match status" value="2"/>
</dbReference>
<gene>
    <name evidence="3" type="ORF">C3B59_09405</name>
</gene>
<evidence type="ECO:0000259" key="2">
    <source>
        <dbReference type="Pfam" id="PF02629"/>
    </source>
</evidence>
<dbReference type="InterPro" id="IPR016102">
    <property type="entry name" value="Succinyl-CoA_synth-like"/>
</dbReference>
<organism evidence="3 4">
    <name type="scientific">Cryobacterium zongtaii</name>
    <dbReference type="NCBI Taxonomy" id="1259217"/>
    <lineage>
        <taxon>Bacteria</taxon>
        <taxon>Bacillati</taxon>
        <taxon>Actinomycetota</taxon>
        <taxon>Actinomycetes</taxon>
        <taxon>Micrococcales</taxon>
        <taxon>Microbacteriaceae</taxon>
        <taxon>Cryobacterium</taxon>
    </lineage>
</organism>
<evidence type="ECO:0000313" key="3">
    <source>
        <dbReference type="EMBL" id="POH64926.1"/>
    </source>
</evidence>
<dbReference type="PANTHER" id="PTHR11117">
    <property type="entry name" value="SUCCINYL-COA LIGASE SUBUNIT ALPHA"/>
    <property type="match status" value="1"/>
</dbReference>
<dbReference type="OrthoDB" id="5580580at2"/>
<sequence>MTTQQHRVYPNLYKDSVSLMAVSSALMAVPEIEAASVVMATDTNRENLRNAGLADVTDARVNDLLVVVRGEDTACEEALALADRLLAEQPVDDSGAGTAQGRPSTSLRLAVAADPNANLALISVPGPYAAAEALKALKLGLNAMIFSDNMPVESEVEVKQYATEHELLVMGPDCGTALINGIPLGFANVVRRGRIGVVGASGTGMQEITSRIHQLGAGVSQAIGTGGHDLSSQVGGLSTLHALRALGADNDTDVIVLVSKPPAPEVASVVLEVARNLSTPVVVMFVGAGDGAPANEQLHTASTLAEAADLAVTLLNGTPAESGATPAAQLPLPVAVQDRLREVASRVSNSQRYLRGIYSGGTFCYEAQALSQAYGIHAHSNTPVTGNPVLEDIWTSREHTIIDMGDDDFTRGRPHPMIDPTLRDKRLLAEAKDPSTAVLLFDVVLGYGAADDPTSHLLEVLERARSLASAAGRSLPLIAHVCGTDEDPQSRKTVVAALEAAGVFVSDSNAQAAQMAGFLVSQIAASTNSGELIEPGKK</sequence>
<dbReference type="Proteomes" id="UP000237104">
    <property type="component" value="Unassembled WGS sequence"/>
</dbReference>
<proteinExistence type="predicted"/>
<evidence type="ECO:0000313" key="4">
    <source>
        <dbReference type="Proteomes" id="UP000237104"/>
    </source>
</evidence>
<dbReference type="PANTHER" id="PTHR11117:SF24">
    <property type="entry name" value="PROTEIN FDRA"/>
    <property type="match status" value="1"/>
</dbReference>
<name>A0A2S3ZEH6_9MICO</name>
<reference evidence="3 4" key="1">
    <citation type="submission" date="2018-01" db="EMBL/GenBank/DDBJ databases">
        <title>Cryobacterium sp. nov., from glaciers in China.</title>
        <authorList>
            <person name="Liu Q."/>
            <person name="Xin Y.-H."/>
        </authorList>
    </citation>
    <scope>NUCLEOTIDE SEQUENCE [LARGE SCALE GENOMIC DNA]</scope>
    <source>
        <strain evidence="3 4">TMB1-8</strain>
    </source>
</reference>
<feature type="domain" description="CoA-binding" evidence="2">
    <location>
        <begin position="193"/>
        <end position="285"/>
    </location>
</feature>
<evidence type="ECO:0000259" key="1">
    <source>
        <dbReference type="Pfam" id="PF00549"/>
    </source>
</evidence>
<protein>
    <recommendedName>
        <fullName evidence="5">Acyl-CoA synthetase FdrA</fullName>
    </recommendedName>
</protein>
<dbReference type="Gene3D" id="3.40.50.261">
    <property type="entry name" value="Succinyl-CoA synthetase domains"/>
    <property type="match status" value="2"/>
</dbReference>
<dbReference type="GO" id="GO:0006099">
    <property type="term" value="P:tricarboxylic acid cycle"/>
    <property type="evidence" value="ECO:0007669"/>
    <property type="project" value="TreeGrafter"/>
</dbReference>
<dbReference type="GO" id="GO:0004775">
    <property type="term" value="F:succinate-CoA ligase (ADP-forming) activity"/>
    <property type="evidence" value="ECO:0007669"/>
    <property type="project" value="TreeGrafter"/>
</dbReference>
<accession>A0A2S3ZEH6</accession>
<evidence type="ECO:0008006" key="5">
    <source>
        <dbReference type="Google" id="ProtNLM"/>
    </source>
</evidence>
<dbReference type="InterPro" id="IPR005811">
    <property type="entry name" value="SUCC_ACL_C"/>
</dbReference>
<dbReference type="Pfam" id="PF02629">
    <property type="entry name" value="CoA_binding"/>
    <property type="match status" value="1"/>
</dbReference>
<dbReference type="RefSeq" id="WP_103431118.1">
    <property type="nucleotide sequence ID" value="NZ_PPXF01000044.1"/>
</dbReference>
<dbReference type="GO" id="GO:0005829">
    <property type="term" value="C:cytosol"/>
    <property type="evidence" value="ECO:0007669"/>
    <property type="project" value="TreeGrafter"/>
</dbReference>
<dbReference type="NCBIfam" id="NF004760">
    <property type="entry name" value="PRK06091.1"/>
    <property type="match status" value="1"/>
</dbReference>
<feature type="domain" description="ATP-citrate synthase/succinyl-CoA ligase C-terminal" evidence="1">
    <location>
        <begin position="357"/>
        <end position="517"/>
    </location>
</feature>
<dbReference type="InterPro" id="IPR003781">
    <property type="entry name" value="CoA-bd"/>
</dbReference>
<dbReference type="AlphaFoldDB" id="A0A2S3ZEH6"/>
<comment type="caution">
    <text evidence="3">The sequence shown here is derived from an EMBL/GenBank/DDBJ whole genome shotgun (WGS) entry which is preliminary data.</text>
</comment>
<dbReference type="EMBL" id="PPXF01000044">
    <property type="protein sequence ID" value="POH64926.1"/>
    <property type="molecule type" value="Genomic_DNA"/>
</dbReference>